<reference evidence="5 8" key="1">
    <citation type="submission" date="2024-10" db="EMBL/GenBank/DDBJ databases">
        <authorList>
            <person name="Ryan C."/>
        </authorList>
    </citation>
    <scope>NUCLEOTIDE SEQUENCE [LARGE SCALE GENOMIC DNA]</scope>
</reference>
<dbReference type="Proteomes" id="UP001497457">
    <property type="component" value="Chromosome 9rd"/>
</dbReference>
<comment type="function">
    <text evidence="4">Metallothioneins have a high content of cysteine residues that bind various heavy metals.</text>
</comment>
<proteinExistence type="inferred from homology"/>
<evidence type="ECO:0000256" key="3">
    <source>
        <dbReference type="ARBA" id="ARBA00022851"/>
    </source>
</evidence>
<evidence type="ECO:0000313" key="8">
    <source>
        <dbReference type="Proteomes" id="UP001497457"/>
    </source>
</evidence>
<dbReference type="Proteomes" id="UP001497457">
    <property type="component" value="Chromosome 10rd"/>
</dbReference>
<comment type="similarity">
    <text evidence="1 4">Belongs to the metallothionein superfamily. Type 15 family.</text>
</comment>
<evidence type="ECO:0000256" key="4">
    <source>
        <dbReference type="RuleBase" id="RU369052"/>
    </source>
</evidence>
<dbReference type="Pfam" id="PF01439">
    <property type="entry name" value="Metallothio_2"/>
    <property type="match status" value="1"/>
</dbReference>
<protein>
    <recommendedName>
        <fullName evidence="4">Metallothionein-like protein</fullName>
    </recommendedName>
</protein>
<sequence length="76" mass="7442">MSCCGGSCCCGSCGCGVMYHGFEEENTNTTPGTMVLGVSAEKGRAGEVTEKATESGEAGNGCCCGSGCTCSPCSCC</sequence>
<evidence type="ECO:0000313" key="6">
    <source>
        <dbReference type="EMBL" id="CAL4891535.1"/>
    </source>
</evidence>
<gene>
    <name evidence="7" type="ORF">URODEC1_LOCUS115131</name>
    <name evidence="5" type="ORF">URODEC1_LOCUS3847</name>
    <name evidence="6" type="ORF">URODEC1_LOCUS3848</name>
</gene>
<evidence type="ECO:0000313" key="5">
    <source>
        <dbReference type="EMBL" id="CAL4891531.1"/>
    </source>
</evidence>
<dbReference type="GO" id="GO:0046872">
    <property type="term" value="F:metal ion binding"/>
    <property type="evidence" value="ECO:0007669"/>
    <property type="project" value="UniProtKB-UniRule"/>
</dbReference>
<keyword evidence="3 4" id="KW-0480">Metal-thiolate cluster</keyword>
<dbReference type="EMBL" id="OZ075119">
    <property type="protein sequence ID" value="CAL5092909.1"/>
    <property type="molecule type" value="Genomic_DNA"/>
</dbReference>
<name>A0ABC8VIN3_9POAL</name>
<evidence type="ECO:0000256" key="1">
    <source>
        <dbReference type="ARBA" id="ARBA00005802"/>
    </source>
</evidence>
<dbReference type="EMBL" id="OZ075120">
    <property type="protein sequence ID" value="CAL4891535.1"/>
    <property type="molecule type" value="Genomic_DNA"/>
</dbReference>
<evidence type="ECO:0000313" key="7">
    <source>
        <dbReference type="EMBL" id="CAL5092909.1"/>
    </source>
</evidence>
<evidence type="ECO:0000256" key="2">
    <source>
        <dbReference type="ARBA" id="ARBA00022723"/>
    </source>
</evidence>
<organism evidence="5 8">
    <name type="scientific">Urochloa decumbens</name>
    <dbReference type="NCBI Taxonomy" id="240449"/>
    <lineage>
        <taxon>Eukaryota</taxon>
        <taxon>Viridiplantae</taxon>
        <taxon>Streptophyta</taxon>
        <taxon>Embryophyta</taxon>
        <taxon>Tracheophyta</taxon>
        <taxon>Spermatophyta</taxon>
        <taxon>Magnoliopsida</taxon>
        <taxon>Liliopsida</taxon>
        <taxon>Poales</taxon>
        <taxon>Poaceae</taxon>
        <taxon>PACMAD clade</taxon>
        <taxon>Panicoideae</taxon>
        <taxon>Panicodae</taxon>
        <taxon>Paniceae</taxon>
        <taxon>Melinidinae</taxon>
        <taxon>Urochloa</taxon>
    </lineage>
</organism>
<keyword evidence="8" id="KW-1185">Reference proteome</keyword>
<keyword evidence="2 4" id="KW-0479">Metal-binding</keyword>
<dbReference type="InterPro" id="IPR000347">
    <property type="entry name" value="Metalthion_15p"/>
</dbReference>
<dbReference type="AlphaFoldDB" id="A0ABC8VIN3"/>
<accession>A0ABC8VIN3</accession>
<dbReference type="EMBL" id="OZ075120">
    <property type="protein sequence ID" value="CAL4891531.1"/>
    <property type="molecule type" value="Genomic_DNA"/>
</dbReference>